<dbReference type="AlphaFoldDB" id="A0AAJ0D600"/>
<sequence length="271" mass="30368">MADSLGLKAIGWQAMTEHWWDLTLAIVVLVCLVLGTSHVLYVLFRISRKYQKRRRDERAKIPPSAVVDFLAKLPEDISGLLPKSRPLSKRPASFGAYLGSISNAPWEFRNPNQTKLLSQWDLVVLNPYQPGVVEAAEESTSAHVVGRLDVSQLDCARDLPSKPADAVELLSELIRRLTTDFKLKSEAASPFSGVLLANWQVQLPSVRLNPLLKSLKRLGVAVYLELAPLDYMTEDESLLIQLELVAGLICRNTTIRPNGDVYNYFQITEMR</sequence>
<evidence type="ECO:0000313" key="3">
    <source>
        <dbReference type="Proteomes" id="UP001271007"/>
    </source>
</evidence>
<dbReference type="EMBL" id="JAWDJX010000069">
    <property type="protein sequence ID" value="KAK3047073.1"/>
    <property type="molecule type" value="Genomic_DNA"/>
</dbReference>
<evidence type="ECO:0000256" key="1">
    <source>
        <dbReference type="SAM" id="Phobius"/>
    </source>
</evidence>
<feature type="transmembrane region" description="Helical" evidence="1">
    <location>
        <begin position="22"/>
        <end position="44"/>
    </location>
</feature>
<gene>
    <name evidence="2" type="ORF">LTR09_011498</name>
</gene>
<accession>A0AAJ0D600</accession>
<keyword evidence="3" id="KW-1185">Reference proteome</keyword>
<organism evidence="2 3">
    <name type="scientific">Extremus antarcticus</name>
    <dbReference type="NCBI Taxonomy" id="702011"/>
    <lineage>
        <taxon>Eukaryota</taxon>
        <taxon>Fungi</taxon>
        <taxon>Dikarya</taxon>
        <taxon>Ascomycota</taxon>
        <taxon>Pezizomycotina</taxon>
        <taxon>Dothideomycetes</taxon>
        <taxon>Dothideomycetidae</taxon>
        <taxon>Mycosphaerellales</taxon>
        <taxon>Extremaceae</taxon>
        <taxon>Extremus</taxon>
    </lineage>
</organism>
<name>A0AAJ0D600_9PEZI</name>
<dbReference type="Proteomes" id="UP001271007">
    <property type="component" value="Unassembled WGS sequence"/>
</dbReference>
<reference evidence="2" key="1">
    <citation type="submission" date="2023-04" db="EMBL/GenBank/DDBJ databases">
        <title>Black Yeasts Isolated from many extreme environments.</title>
        <authorList>
            <person name="Coleine C."/>
            <person name="Stajich J.E."/>
            <person name="Selbmann L."/>
        </authorList>
    </citation>
    <scope>NUCLEOTIDE SEQUENCE</scope>
    <source>
        <strain evidence="2">CCFEE 5312</strain>
    </source>
</reference>
<evidence type="ECO:0000313" key="2">
    <source>
        <dbReference type="EMBL" id="KAK3047073.1"/>
    </source>
</evidence>
<proteinExistence type="predicted"/>
<keyword evidence="1" id="KW-0812">Transmembrane</keyword>
<comment type="caution">
    <text evidence="2">The sequence shown here is derived from an EMBL/GenBank/DDBJ whole genome shotgun (WGS) entry which is preliminary data.</text>
</comment>
<keyword evidence="1" id="KW-1133">Transmembrane helix</keyword>
<keyword evidence="1" id="KW-0472">Membrane</keyword>
<protein>
    <submittedName>
        <fullName evidence="2">Uncharacterized protein</fullName>
    </submittedName>
</protein>